<reference evidence="1 2" key="1">
    <citation type="submission" date="2016-08" db="EMBL/GenBank/DDBJ databases">
        <authorList>
            <person name="Seilhamer J.J."/>
        </authorList>
    </citation>
    <scope>NUCLEOTIDE SEQUENCE [LARGE SCALE GENOMIC DNA]</scope>
    <source>
        <strain evidence="1 2">A37T2</strain>
    </source>
</reference>
<dbReference type="STRING" id="1335309.GA0116948_112108"/>
<organism evidence="1 2">
    <name type="scientific">Chitinophaga costaii</name>
    <dbReference type="NCBI Taxonomy" id="1335309"/>
    <lineage>
        <taxon>Bacteria</taxon>
        <taxon>Pseudomonadati</taxon>
        <taxon>Bacteroidota</taxon>
        <taxon>Chitinophagia</taxon>
        <taxon>Chitinophagales</taxon>
        <taxon>Chitinophagaceae</taxon>
        <taxon>Chitinophaga</taxon>
    </lineage>
</organism>
<sequence>MLRVFFCIFRKIGPERSVTMKYLLILICAFFIVKHADAQTQQYQIVFANHAVGFVNAKQVQQGSNRKIVIKSEFRILGSITTNLEVQFTDNILDHARNVRNKSGTDEITLTQHTGNSYNISHDNEKSVLPEAAVLHCVSELYFTEPAHITSIFSEAQGQILALKALGESRYELTLPDGKRNVYRYEKGKLVEVEINHTFGKAYIRLVS</sequence>
<gene>
    <name evidence="1" type="ORF">GA0116948_112108</name>
</gene>
<protein>
    <recommendedName>
        <fullName evidence="3">DUF3108 domain-containing protein</fullName>
    </recommendedName>
</protein>
<name>A0A1C4F8L3_9BACT</name>
<dbReference type="InterPro" id="IPR045767">
    <property type="entry name" value="DUF6134"/>
</dbReference>
<dbReference type="AlphaFoldDB" id="A0A1C4F8L3"/>
<proteinExistence type="predicted"/>
<dbReference type="EMBL" id="FMAR01000012">
    <property type="protein sequence ID" value="SCC52250.1"/>
    <property type="molecule type" value="Genomic_DNA"/>
</dbReference>
<evidence type="ECO:0008006" key="3">
    <source>
        <dbReference type="Google" id="ProtNLM"/>
    </source>
</evidence>
<dbReference type="Pfam" id="PF19630">
    <property type="entry name" value="DUF6134"/>
    <property type="match status" value="1"/>
</dbReference>
<evidence type="ECO:0000313" key="1">
    <source>
        <dbReference type="EMBL" id="SCC52250.1"/>
    </source>
</evidence>
<dbReference type="Proteomes" id="UP000242818">
    <property type="component" value="Unassembled WGS sequence"/>
</dbReference>
<evidence type="ECO:0000313" key="2">
    <source>
        <dbReference type="Proteomes" id="UP000242818"/>
    </source>
</evidence>
<keyword evidence="2" id="KW-1185">Reference proteome</keyword>
<accession>A0A1C4F8L3</accession>